<dbReference type="InterPro" id="IPR043519">
    <property type="entry name" value="NT_sf"/>
</dbReference>
<gene>
    <name evidence="2" type="ORF">KDL01_34915</name>
</gene>
<sequence>MLQRELIAAVRAAATADAGMDAALMYGSFAKGEGDAHSDVEFWLFLSPDAHARTDPRAWIAALGHPVSYVLRNEFGAHVAFFDALVRGEFHFATTDQYDEVATWPERAAPAEDMIVLDRSGRLATALAALPERMPLPPPGAFVAEYCDPWANWLVLAAHVLRRGELLRALDALGHAQRHLLWIARRAEDATGHWLTPSRAAERELDPRTLAALYAATAPADPVLIAAALRAALAEGRRCWRALAERHPGETPPPPEDLLGALEALLRDTPQAHRGS</sequence>
<dbReference type="SUPFAM" id="SSF81301">
    <property type="entry name" value="Nucleotidyltransferase"/>
    <property type="match status" value="1"/>
</dbReference>
<comment type="caution">
    <text evidence="2">The sequence shown here is derived from an EMBL/GenBank/DDBJ whole genome shotgun (WGS) entry which is preliminary data.</text>
</comment>
<evidence type="ECO:0000313" key="2">
    <source>
        <dbReference type="EMBL" id="MBR7838511.1"/>
    </source>
</evidence>
<feature type="domain" description="Lincosamide nucleotidyltransferase-like C-terminal" evidence="1">
    <location>
        <begin position="151"/>
        <end position="245"/>
    </location>
</feature>
<evidence type="ECO:0000259" key="1">
    <source>
        <dbReference type="Pfam" id="PF21418"/>
    </source>
</evidence>
<dbReference type="AlphaFoldDB" id="A0A941IW40"/>
<dbReference type="Proteomes" id="UP000675781">
    <property type="component" value="Unassembled WGS sequence"/>
</dbReference>
<proteinExistence type="predicted"/>
<dbReference type="RefSeq" id="WP_212532967.1">
    <property type="nucleotide sequence ID" value="NZ_JAGSOG010000297.1"/>
</dbReference>
<evidence type="ECO:0000313" key="3">
    <source>
        <dbReference type="Proteomes" id="UP000675781"/>
    </source>
</evidence>
<dbReference type="Pfam" id="PF21418">
    <property type="entry name" value="LinB-like_C"/>
    <property type="match status" value="1"/>
</dbReference>
<accession>A0A941IW40</accession>
<dbReference type="Gene3D" id="1.20.120.330">
    <property type="entry name" value="Nucleotidyltransferases domain 2"/>
    <property type="match status" value="1"/>
</dbReference>
<dbReference type="InterPro" id="IPR048495">
    <property type="entry name" value="LinB-like_C"/>
</dbReference>
<name>A0A941IW40_9ACTN</name>
<protein>
    <recommendedName>
        <fullName evidence="1">Lincosamide nucleotidyltransferase-like C-terminal domain-containing protein</fullName>
    </recommendedName>
</protein>
<organism evidence="2 3">
    <name type="scientific">Actinospica durhamensis</name>
    <dbReference type="NCBI Taxonomy" id="1508375"/>
    <lineage>
        <taxon>Bacteria</taxon>
        <taxon>Bacillati</taxon>
        <taxon>Actinomycetota</taxon>
        <taxon>Actinomycetes</taxon>
        <taxon>Catenulisporales</taxon>
        <taxon>Actinospicaceae</taxon>
        <taxon>Actinospica</taxon>
    </lineage>
</organism>
<reference evidence="2" key="1">
    <citation type="submission" date="2021-04" db="EMBL/GenBank/DDBJ databases">
        <title>Genome based classification of Actinospica acidithermotolerans sp. nov., an actinobacterium isolated from an Indonesian hot spring.</title>
        <authorList>
            <person name="Kusuma A.B."/>
            <person name="Putra K.E."/>
            <person name="Nafisah S."/>
            <person name="Loh J."/>
            <person name="Nouioui I."/>
            <person name="Goodfellow M."/>
        </authorList>
    </citation>
    <scope>NUCLEOTIDE SEQUENCE</scope>
    <source>
        <strain evidence="2">CSCA 57</strain>
    </source>
</reference>
<keyword evidence="3" id="KW-1185">Reference proteome</keyword>
<dbReference type="Gene3D" id="3.30.460.10">
    <property type="entry name" value="Beta Polymerase, domain 2"/>
    <property type="match status" value="1"/>
</dbReference>
<dbReference type="EMBL" id="JAGSOG010000297">
    <property type="protein sequence ID" value="MBR7838511.1"/>
    <property type="molecule type" value="Genomic_DNA"/>
</dbReference>